<keyword evidence="1" id="KW-0560">Oxidoreductase</keyword>
<keyword evidence="4" id="KW-1185">Reference proteome</keyword>
<dbReference type="Proteomes" id="UP001234989">
    <property type="component" value="Chromosome 3"/>
</dbReference>
<evidence type="ECO:0000313" key="3">
    <source>
        <dbReference type="EMBL" id="WMV22340.1"/>
    </source>
</evidence>
<sequence length="217" mass="24858">MESIGVLMTCPMSPYLEQELDKRFNFLRLWKFPENQKSHFLKLHSDSIRGVVGNATIGANAELIGALPKLEIVSSYSVGLDKIDLGHCKEKGIKVTYCPDLITDDAADTGIALILAVLRRLCRCDSYVKIGLWKKNGDFMLTSKERILLFAPDELFDYRKIKPLKPPPRFQYKGKHMDSPKSPKKLFMETFSPRHKKKDFDPFVIALQKQSRIEKPQ</sequence>
<dbReference type="AlphaFoldDB" id="A0AAF0QHC4"/>
<dbReference type="GO" id="GO:0016618">
    <property type="term" value="F:hydroxypyruvate reductase [NAD(P)H] activity"/>
    <property type="evidence" value="ECO:0007669"/>
    <property type="project" value="TreeGrafter"/>
</dbReference>
<dbReference type="GO" id="GO:0051287">
    <property type="term" value="F:NAD binding"/>
    <property type="evidence" value="ECO:0007669"/>
    <property type="project" value="InterPro"/>
</dbReference>
<reference evidence="3" key="1">
    <citation type="submission" date="2023-08" db="EMBL/GenBank/DDBJ databases">
        <title>A de novo genome assembly of Solanum verrucosum Schlechtendal, a Mexican diploid species geographically isolated from the other diploid A-genome species in potato relatives.</title>
        <authorList>
            <person name="Hosaka K."/>
        </authorList>
    </citation>
    <scope>NUCLEOTIDE SEQUENCE</scope>
    <source>
        <tissue evidence="3">Young leaves</tissue>
    </source>
</reference>
<feature type="domain" description="D-isomer specific 2-hydroxyacid dehydrogenase catalytic" evidence="2">
    <location>
        <begin position="7"/>
        <end position="110"/>
    </location>
</feature>
<dbReference type="PANTHER" id="PTHR10996">
    <property type="entry name" value="2-HYDROXYACID DEHYDROGENASE-RELATED"/>
    <property type="match status" value="1"/>
</dbReference>
<dbReference type="InterPro" id="IPR006139">
    <property type="entry name" value="D-isomer_2_OHA_DH_cat_dom"/>
</dbReference>
<dbReference type="EMBL" id="CP133614">
    <property type="protein sequence ID" value="WMV22340.1"/>
    <property type="molecule type" value="Genomic_DNA"/>
</dbReference>
<organism evidence="3 4">
    <name type="scientific">Solanum verrucosum</name>
    <dbReference type="NCBI Taxonomy" id="315347"/>
    <lineage>
        <taxon>Eukaryota</taxon>
        <taxon>Viridiplantae</taxon>
        <taxon>Streptophyta</taxon>
        <taxon>Embryophyta</taxon>
        <taxon>Tracheophyta</taxon>
        <taxon>Spermatophyta</taxon>
        <taxon>Magnoliopsida</taxon>
        <taxon>eudicotyledons</taxon>
        <taxon>Gunneridae</taxon>
        <taxon>Pentapetalae</taxon>
        <taxon>asterids</taxon>
        <taxon>lamiids</taxon>
        <taxon>Solanales</taxon>
        <taxon>Solanaceae</taxon>
        <taxon>Solanoideae</taxon>
        <taxon>Solaneae</taxon>
        <taxon>Solanum</taxon>
    </lineage>
</organism>
<dbReference type="PANTHER" id="PTHR10996:SF278">
    <property type="entry name" value="GLYOXYLATE_HYDROXYPYRUVATE REDUCTASE A HPR2-LIKE"/>
    <property type="match status" value="1"/>
</dbReference>
<evidence type="ECO:0000259" key="2">
    <source>
        <dbReference type="Pfam" id="PF00389"/>
    </source>
</evidence>
<gene>
    <name evidence="3" type="ORF">MTR67_015725</name>
</gene>
<dbReference type="GO" id="GO:0030267">
    <property type="term" value="F:glyoxylate reductase (NADPH) activity"/>
    <property type="evidence" value="ECO:0007669"/>
    <property type="project" value="TreeGrafter"/>
</dbReference>
<evidence type="ECO:0000256" key="1">
    <source>
        <dbReference type="ARBA" id="ARBA00023002"/>
    </source>
</evidence>
<dbReference type="SUPFAM" id="SSF52283">
    <property type="entry name" value="Formate/glycerate dehydrogenase catalytic domain-like"/>
    <property type="match status" value="1"/>
</dbReference>
<protein>
    <recommendedName>
        <fullName evidence="2">D-isomer specific 2-hydroxyacid dehydrogenase catalytic domain-containing protein</fullName>
    </recommendedName>
</protein>
<dbReference type="InterPro" id="IPR050223">
    <property type="entry name" value="D-isomer_2-hydroxyacid_DH"/>
</dbReference>
<proteinExistence type="predicted"/>
<name>A0AAF0QHC4_SOLVR</name>
<evidence type="ECO:0000313" key="4">
    <source>
        <dbReference type="Proteomes" id="UP001234989"/>
    </source>
</evidence>
<accession>A0AAF0QHC4</accession>
<dbReference type="GO" id="GO:0005829">
    <property type="term" value="C:cytosol"/>
    <property type="evidence" value="ECO:0007669"/>
    <property type="project" value="TreeGrafter"/>
</dbReference>
<dbReference type="Gene3D" id="3.40.50.720">
    <property type="entry name" value="NAD(P)-binding Rossmann-like Domain"/>
    <property type="match status" value="2"/>
</dbReference>
<dbReference type="Pfam" id="PF00389">
    <property type="entry name" value="2-Hacid_dh"/>
    <property type="match status" value="1"/>
</dbReference>